<comment type="caution">
    <text evidence="1">The sequence shown here is derived from an EMBL/GenBank/DDBJ whole genome shotgun (WGS) entry which is preliminary data.</text>
</comment>
<name>A0A7K1YDT0_9SPHI</name>
<dbReference type="AlphaFoldDB" id="A0A7K1YDT0"/>
<evidence type="ECO:0000313" key="2">
    <source>
        <dbReference type="EMBL" id="MXV52189.1"/>
    </source>
</evidence>
<dbReference type="EMBL" id="WVHT01000007">
    <property type="protein sequence ID" value="MXV52188.1"/>
    <property type="molecule type" value="Genomic_DNA"/>
</dbReference>
<evidence type="ECO:0000313" key="4">
    <source>
        <dbReference type="Proteomes" id="UP000466586"/>
    </source>
</evidence>
<dbReference type="EMBL" id="WVHT01000007">
    <property type="protein sequence ID" value="MXV52190.1"/>
    <property type="molecule type" value="Genomic_DNA"/>
</dbReference>
<protein>
    <submittedName>
        <fullName evidence="1">Uncharacterized protein</fullName>
    </submittedName>
</protein>
<evidence type="ECO:0000313" key="3">
    <source>
        <dbReference type="EMBL" id="MXV52190.1"/>
    </source>
</evidence>
<dbReference type="Proteomes" id="UP000466586">
    <property type="component" value="Unassembled WGS sequence"/>
</dbReference>
<dbReference type="RefSeq" id="WP_160845374.1">
    <property type="nucleotide sequence ID" value="NZ_WVHT01000007.1"/>
</dbReference>
<reference evidence="1 4" key="1">
    <citation type="submission" date="2019-11" db="EMBL/GenBank/DDBJ databases">
        <title>Pedobacter sp. HMF7647 Genome sequencing and assembly.</title>
        <authorList>
            <person name="Kang H."/>
            <person name="Kim H."/>
            <person name="Joh K."/>
        </authorList>
    </citation>
    <scope>NUCLEOTIDE SEQUENCE [LARGE SCALE GENOMIC DNA]</scope>
    <source>
        <strain evidence="1 4">HMF7647</strain>
    </source>
</reference>
<proteinExistence type="predicted"/>
<sequence>MKKIAFALIAIIGLGFTACKKDETATPSAKVKTTIADQKDTGSWD</sequence>
<evidence type="ECO:0000313" key="1">
    <source>
        <dbReference type="EMBL" id="MXV52188.1"/>
    </source>
</evidence>
<dbReference type="EMBL" id="WVHT01000007">
    <property type="protein sequence ID" value="MXV52189.1"/>
    <property type="molecule type" value="Genomic_DNA"/>
</dbReference>
<organism evidence="1 4">
    <name type="scientific">Hufsiella arboris</name>
    <dbReference type="NCBI Taxonomy" id="2695275"/>
    <lineage>
        <taxon>Bacteria</taxon>
        <taxon>Pseudomonadati</taxon>
        <taxon>Bacteroidota</taxon>
        <taxon>Sphingobacteriia</taxon>
        <taxon>Sphingobacteriales</taxon>
        <taxon>Sphingobacteriaceae</taxon>
        <taxon>Hufsiella</taxon>
    </lineage>
</organism>
<accession>A0A7K1YDT0</accession>
<keyword evidence="4" id="KW-1185">Reference proteome</keyword>
<gene>
    <name evidence="1" type="ORF">GS399_14515</name>
    <name evidence="2" type="ORF">GS399_14520</name>
    <name evidence="3" type="ORF">GS399_14525</name>
</gene>
<dbReference type="PROSITE" id="PS51257">
    <property type="entry name" value="PROKAR_LIPOPROTEIN"/>
    <property type="match status" value="1"/>
</dbReference>